<dbReference type="STRING" id="1123029.SAMN02745172_02524"/>
<gene>
    <name evidence="7" type="ORF">SAMN02745172_02524</name>
</gene>
<dbReference type="SUPFAM" id="SSF56300">
    <property type="entry name" value="Metallo-dependent phosphatases"/>
    <property type="match status" value="1"/>
</dbReference>
<dbReference type="AlphaFoldDB" id="A0A1M7ZMI7"/>
<dbReference type="Proteomes" id="UP000186406">
    <property type="component" value="Unassembled WGS sequence"/>
</dbReference>
<dbReference type="Pfam" id="PF00149">
    <property type="entry name" value="Metallophos"/>
    <property type="match status" value="1"/>
</dbReference>
<keyword evidence="1" id="KW-1003">Cell membrane</keyword>
<protein>
    <submittedName>
        <fullName evidence="7">UDP-2,3-diacylglucosamine pyrophosphatase LpxH</fullName>
    </submittedName>
</protein>
<dbReference type="FunFam" id="3.60.21.10:FF:000029">
    <property type="entry name" value="UDP-2,3-diacylglucosamine hydrolase"/>
    <property type="match status" value="1"/>
</dbReference>
<keyword evidence="5" id="KW-0464">Manganese</keyword>
<organism evidence="7 8">
    <name type="scientific">Pseudoxanthobacter soli DSM 19599</name>
    <dbReference type="NCBI Taxonomy" id="1123029"/>
    <lineage>
        <taxon>Bacteria</taxon>
        <taxon>Pseudomonadati</taxon>
        <taxon>Pseudomonadota</taxon>
        <taxon>Alphaproteobacteria</taxon>
        <taxon>Hyphomicrobiales</taxon>
        <taxon>Segnochrobactraceae</taxon>
        <taxon>Pseudoxanthobacter</taxon>
    </lineage>
</organism>
<evidence type="ECO:0000256" key="5">
    <source>
        <dbReference type="ARBA" id="ARBA00023211"/>
    </source>
</evidence>
<dbReference type="GO" id="GO:0016020">
    <property type="term" value="C:membrane"/>
    <property type="evidence" value="ECO:0007669"/>
    <property type="project" value="GOC"/>
</dbReference>
<dbReference type="CDD" id="cd07398">
    <property type="entry name" value="MPP_YbbF-LpxH"/>
    <property type="match status" value="1"/>
</dbReference>
<keyword evidence="4" id="KW-0472">Membrane</keyword>
<reference evidence="7 8" key="1">
    <citation type="submission" date="2016-12" db="EMBL/GenBank/DDBJ databases">
        <authorList>
            <person name="Song W.-J."/>
            <person name="Kurnit D.M."/>
        </authorList>
    </citation>
    <scope>NUCLEOTIDE SEQUENCE [LARGE SCALE GENOMIC DNA]</scope>
    <source>
        <strain evidence="7 8">DSM 19599</strain>
    </source>
</reference>
<dbReference type="InterPro" id="IPR004843">
    <property type="entry name" value="Calcineurin-like_PHP"/>
</dbReference>
<dbReference type="GO" id="GO:0008758">
    <property type="term" value="F:UDP-2,3-diacylglucosamine hydrolase activity"/>
    <property type="evidence" value="ECO:0007669"/>
    <property type="project" value="TreeGrafter"/>
</dbReference>
<proteinExistence type="predicted"/>
<dbReference type="GO" id="GO:0046872">
    <property type="term" value="F:metal ion binding"/>
    <property type="evidence" value="ECO:0007669"/>
    <property type="project" value="UniProtKB-KW"/>
</dbReference>
<evidence type="ECO:0000256" key="4">
    <source>
        <dbReference type="ARBA" id="ARBA00023136"/>
    </source>
</evidence>
<dbReference type="GO" id="GO:0009245">
    <property type="term" value="P:lipid A biosynthetic process"/>
    <property type="evidence" value="ECO:0007669"/>
    <property type="project" value="TreeGrafter"/>
</dbReference>
<evidence type="ECO:0000259" key="6">
    <source>
        <dbReference type="Pfam" id="PF00149"/>
    </source>
</evidence>
<keyword evidence="3" id="KW-0479">Metal-binding</keyword>
<sequence length="284" mass="32310">MVERFFNEAGALGHDGEEAGSHRHYRALFLSDIHLGTRGCQAEILLDFLRVHDAETIYLVGDIVDGWRLRRAWHWPQAHNDVIQKLLRKGRKGARIVYLPGNHDEFLRDYLGSHFGGVEVADTAVHVAADGRRYLVIHGDQFDVVVRHAKWLAFLGDWAYTTALVVNTWVNVIRRRLGLTYWSLSAWAKLKVKNAVNFIGKFEDALSSEARRNGVDGVICGHIHHATIHDRFGIRYINTGDWVESCTAIVETHDGRFELIRWTSRDTGRSGQSRLPAPRERADA</sequence>
<feature type="domain" description="Calcineurin-like phosphoesterase" evidence="6">
    <location>
        <begin position="26"/>
        <end position="225"/>
    </location>
</feature>
<name>A0A1M7ZMI7_9HYPH</name>
<evidence type="ECO:0000256" key="1">
    <source>
        <dbReference type="ARBA" id="ARBA00022475"/>
    </source>
</evidence>
<accession>A0A1M7ZMI7</accession>
<dbReference type="InterPro" id="IPR029052">
    <property type="entry name" value="Metallo-depent_PP-like"/>
</dbReference>
<keyword evidence="2" id="KW-0997">Cell inner membrane</keyword>
<evidence type="ECO:0000313" key="7">
    <source>
        <dbReference type="EMBL" id="SHO65876.1"/>
    </source>
</evidence>
<dbReference type="PANTHER" id="PTHR34990">
    <property type="entry name" value="UDP-2,3-DIACYLGLUCOSAMINE HYDROLASE-RELATED"/>
    <property type="match status" value="1"/>
</dbReference>
<dbReference type="PANTHER" id="PTHR34990:SF2">
    <property type="entry name" value="BLL8164 PROTEIN"/>
    <property type="match status" value="1"/>
</dbReference>
<evidence type="ECO:0000256" key="2">
    <source>
        <dbReference type="ARBA" id="ARBA00022519"/>
    </source>
</evidence>
<keyword evidence="8" id="KW-1185">Reference proteome</keyword>
<dbReference type="InterPro" id="IPR043461">
    <property type="entry name" value="LpxH-like"/>
</dbReference>
<dbReference type="RefSeq" id="WP_073629105.1">
    <property type="nucleotide sequence ID" value="NZ_FRXO01000004.1"/>
</dbReference>
<dbReference type="EMBL" id="FRXO01000004">
    <property type="protein sequence ID" value="SHO65876.1"/>
    <property type="molecule type" value="Genomic_DNA"/>
</dbReference>
<evidence type="ECO:0000313" key="8">
    <source>
        <dbReference type="Proteomes" id="UP000186406"/>
    </source>
</evidence>
<dbReference type="Gene3D" id="3.60.21.10">
    <property type="match status" value="1"/>
</dbReference>
<evidence type="ECO:0000256" key="3">
    <source>
        <dbReference type="ARBA" id="ARBA00022723"/>
    </source>
</evidence>
<dbReference type="OrthoDB" id="9802481at2"/>